<evidence type="ECO:0000313" key="4">
    <source>
        <dbReference type="EMBL" id="NYD58014.1"/>
    </source>
</evidence>
<keyword evidence="1" id="KW-0560">Oxidoreductase</keyword>
<accession>A0A7Y9JSR0</accession>
<feature type="domain" description="Luciferase-like" evidence="3">
    <location>
        <begin position="48"/>
        <end position="331"/>
    </location>
</feature>
<keyword evidence="5" id="KW-1185">Reference proteome</keyword>
<dbReference type="RefSeq" id="WP_338088084.1">
    <property type="nucleotide sequence ID" value="NZ_JACCBE010000001.1"/>
</dbReference>
<dbReference type="GO" id="GO:0004497">
    <property type="term" value="F:monooxygenase activity"/>
    <property type="evidence" value="ECO:0007669"/>
    <property type="project" value="UniProtKB-KW"/>
</dbReference>
<proteinExistence type="predicted"/>
<dbReference type="PANTHER" id="PTHR30137">
    <property type="entry name" value="LUCIFERASE-LIKE MONOOXYGENASE"/>
    <property type="match status" value="1"/>
</dbReference>
<keyword evidence="2" id="KW-0503">Monooxygenase</keyword>
<dbReference type="PANTHER" id="PTHR30137:SF8">
    <property type="entry name" value="BLR5498 PROTEIN"/>
    <property type="match status" value="1"/>
</dbReference>
<evidence type="ECO:0000256" key="2">
    <source>
        <dbReference type="ARBA" id="ARBA00023033"/>
    </source>
</evidence>
<dbReference type="InterPro" id="IPR036661">
    <property type="entry name" value="Luciferase-like_sf"/>
</dbReference>
<evidence type="ECO:0000313" key="5">
    <source>
        <dbReference type="Proteomes" id="UP000516957"/>
    </source>
</evidence>
<dbReference type="Proteomes" id="UP000516957">
    <property type="component" value="Unassembled WGS sequence"/>
</dbReference>
<dbReference type="InterPro" id="IPR022290">
    <property type="entry name" value="LLM_Atu2307-like"/>
</dbReference>
<dbReference type="GO" id="GO:0005829">
    <property type="term" value="C:cytosol"/>
    <property type="evidence" value="ECO:0007669"/>
    <property type="project" value="TreeGrafter"/>
</dbReference>
<reference evidence="4 5" key="1">
    <citation type="submission" date="2020-07" db="EMBL/GenBank/DDBJ databases">
        <title>Sequencing the genomes of 1000 actinobacteria strains.</title>
        <authorList>
            <person name="Klenk H.-P."/>
        </authorList>
    </citation>
    <scope>NUCLEOTIDE SEQUENCE [LARGE SCALE GENOMIC DNA]</scope>
    <source>
        <strain evidence="4 5">DSM 18965</strain>
    </source>
</reference>
<dbReference type="InterPro" id="IPR011251">
    <property type="entry name" value="Luciferase-like_dom"/>
</dbReference>
<dbReference type="GO" id="GO:0016705">
    <property type="term" value="F:oxidoreductase activity, acting on paired donors, with incorporation or reduction of molecular oxygen"/>
    <property type="evidence" value="ECO:0007669"/>
    <property type="project" value="InterPro"/>
</dbReference>
<organism evidence="4 5">
    <name type="scientific">Nocardioides marinisabuli</name>
    <dbReference type="NCBI Taxonomy" id="419476"/>
    <lineage>
        <taxon>Bacteria</taxon>
        <taxon>Bacillati</taxon>
        <taxon>Actinomycetota</taxon>
        <taxon>Actinomycetes</taxon>
        <taxon>Propionibacteriales</taxon>
        <taxon>Nocardioidaceae</taxon>
        <taxon>Nocardioides</taxon>
    </lineage>
</organism>
<gene>
    <name evidence="4" type="ORF">BKA08_002252</name>
</gene>
<comment type="caution">
    <text evidence="4">The sequence shown here is derived from an EMBL/GenBank/DDBJ whole genome shotgun (WGS) entry which is preliminary data.</text>
</comment>
<dbReference type="NCBIfam" id="TIGR03858">
    <property type="entry name" value="LLM_2I7G"/>
    <property type="match status" value="1"/>
</dbReference>
<protein>
    <submittedName>
        <fullName evidence="4">Putative LLM family oxidoreductase</fullName>
    </submittedName>
</protein>
<evidence type="ECO:0000256" key="1">
    <source>
        <dbReference type="ARBA" id="ARBA00023002"/>
    </source>
</evidence>
<dbReference type="SUPFAM" id="SSF51679">
    <property type="entry name" value="Bacterial luciferase-like"/>
    <property type="match status" value="1"/>
</dbReference>
<dbReference type="Pfam" id="PF00296">
    <property type="entry name" value="Bac_luciferase"/>
    <property type="match status" value="1"/>
</dbReference>
<sequence length="374" mass="40097">MSTPPVPPAQPDAQPDALPDALARLGTRAHPTFGLDTFGDLELGPDGRPVHEAEAIRQVVAEGVLADEVGVDYLGVGEHHRDDYAVSAPDVVLAAIAGQTSRIRLGSGVTVLSSDDPIRVHQRFATLAAISGGRAEVQLGRGSFTESFALFGHDLSDYEVLFHEKLDLFAAVQTEQPVTWSGTTRPPLREQVVHPRTEAGLLPAWIAVGGTPQSVVRAAAYGMPLVLAVIGGSPAGFTQLADLYRRALTEYERPELPVGMHSPGHVAATDELAREQMYPHQAAAFSRIGRERGWGPYTRAAFDEGASAQGALFVGSPETVATKIAWAVRTLGLSRFQMKYAVGALPHAQRAESIRLYGTEVIPRVRELLAQERA</sequence>
<dbReference type="Gene3D" id="3.20.20.30">
    <property type="entry name" value="Luciferase-like domain"/>
    <property type="match status" value="1"/>
</dbReference>
<dbReference type="InterPro" id="IPR050766">
    <property type="entry name" value="Bact_Lucif_Oxidored"/>
</dbReference>
<name>A0A7Y9JSR0_9ACTN</name>
<evidence type="ECO:0000259" key="3">
    <source>
        <dbReference type="Pfam" id="PF00296"/>
    </source>
</evidence>
<dbReference type="AlphaFoldDB" id="A0A7Y9JSR0"/>
<dbReference type="EMBL" id="JACCBE010000001">
    <property type="protein sequence ID" value="NYD58014.1"/>
    <property type="molecule type" value="Genomic_DNA"/>
</dbReference>